<feature type="binding site" evidence="5">
    <location>
        <begin position="83"/>
        <end position="86"/>
    </location>
    <ligand>
        <name>substrate</name>
    </ligand>
</feature>
<gene>
    <name evidence="6" type="primary">dlpA</name>
    <name evidence="6" type="ORF">Llan_1265</name>
</gene>
<feature type="binding site" evidence="5">
    <location>
        <position position="105"/>
    </location>
    <ligand>
        <name>substrate</name>
    </ligand>
</feature>
<evidence type="ECO:0000256" key="1">
    <source>
        <dbReference type="ARBA" id="ARBA00001968"/>
    </source>
</evidence>
<evidence type="ECO:0000313" key="7">
    <source>
        <dbReference type="Proteomes" id="UP000054869"/>
    </source>
</evidence>
<organism evidence="6 7">
    <name type="scientific">Legionella lansingensis</name>
    <dbReference type="NCBI Taxonomy" id="45067"/>
    <lineage>
        <taxon>Bacteria</taxon>
        <taxon>Pseudomonadati</taxon>
        <taxon>Pseudomonadota</taxon>
        <taxon>Gammaproteobacteria</taxon>
        <taxon>Legionellales</taxon>
        <taxon>Legionellaceae</taxon>
        <taxon>Legionella</taxon>
    </lineage>
</organism>
<dbReference type="PANTHER" id="PTHR33254">
    <property type="entry name" value="4-HYDROXY-4-METHYL-2-OXOGLUTARATE ALDOLASE 3-RELATED"/>
    <property type="match status" value="1"/>
</dbReference>
<evidence type="ECO:0000256" key="4">
    <source>
        <dbReference type="ARBA" id="ARBA00030169"/>
    </source>
</evidence>
<name>A0A0W0VP98_9GAMM</name>
<dbReference type="Gene3D" id="3.50.30.40">
    <property type="entry name" value="Ribonuclease E inhibitor RraA/RraA-like"/>
    <property type="match status" value="1"/>
</dbReference>
<evidence type="ECO:0000256" key="5">
    <source>
        <dbReference type="PIRSR" id="PIRSR605493-1"/>
    </source>
</evidence>
<dbReference type="eggNOG" id="COG0684">
    <property type="taxonomic scope" value="Bacteria"/>
</dbReference>
<evidence type="ECO:0000313" key="6">
    <source>
        <dbReference type="EMBL" id="KTD22002.1"/>
    </source>
</evidence>
<dbReference type="OrthoDB" id="9812532at2"/>
<dbReference type="InterPro" id="IPR005493">
    <property type="entry name" value="RraA/RraA-like"/>
</dbReference>
<reference evidence="6 7" key="1">
    <citation type="submission" date="2015-11" db="EMBL/GenBank/DDBJ databases">
        <title>Genomic analysis of 38 Legionella species identifies large and diverse effector repertoires.</title>
        <authorList>
            <person name="Burstein D."/>
            <person name="Amaro F."/>
            <person name="Zusman T."/>
            <person name="Lifshitz Z."/>
            <person name="Cohen O."/>
            <person name="Gilbert J.A."/>
            <person name="Pupko T."/>
            <person name="Shuman H.A."/>
            <person name="Segal G."/>
        </authorList>
    </citation>
    <scope>NUCLEOTIDE SEQUENCE [LARGE SCALE GENOMIC DNA]</scope>
    <source>
        <strain evidence="6 7">ATCC 49751</strain>
    </source>
</reference>
<comment type="cofactor">
    <cofactor evidence="5">
        <name>Mg(2+)</name>
        <dbReference type="ChEBI" id="CHEBI:18420"/>
    </cofactor>
</comment>
<feature type="binding site" evidence="5">
    <location>
        <position position="106"/>
    </location>
    <ligand>
        <name>Mg(2+)</name>
        <dbReference type="ChEBI" id="CHEBI:18420"/>
    </ligand>
</feature>
<comment type="caution">
    <text evidence="6">The sequence shown here is derived from an EMBL/GenBank/DDBJ whole genome shotgun (WGS) entry which is preliminary data.</text>
</comment>
<evidence type="ECO:0000256" key="3">
    <source>
        <dbReference type="ARBA" id="ARBA00029596"/>
    </source>
</evidence>
<keyword evidence="7" id="KW-1185">Reference proteome</keyword>
<evidence type="ECO:0000256" key="2">
    <source>
        <dbReference type="ARBA" id="ARBA00016549"/>
    </source>
</evidence>
<dbReference type="RefSeq" id="WP_028373154.1">
    <property type="nucleotide sequence ID" value="NZ_CAAAJD010000005.1"/>
</dbReference>
<dbReference type="EMBL" id="LNYI01000028">
    <property type="protein sequence ID" value="KTD22002.1"/>
    <property type="molecule type" value="Genomic_DNA"/>
</dbReference>
<dbReference type="CDD" id="cd16841">
    <property type="entry name" value="RraA_family"/>
    <property type="match status" value="1"/>
</dbReference>
<dbReference type="STRING" id="45067.Llan_1265"/>
<dbReference type="Pfam" id="PF03737">
    <property type="entry name" value="RraA-like"/>
    <property type="match status" value="1"/>
</dbReference>
<dbReference type="PANTHER" id="PTHR33254:SF4">
    <property type="entry name" value="4-HYDROXY-4-METHYL-2-OXOGLUTARATE ALDOLASE 3-RELATED"/>
    <property type="match status" value="1"/>
</dbReference>
<sequence>MKPQDLTAKLALLSTTHFCDASPNVKIFDSDLRCISENVRMIGKALTVQTDGDLLPIMQAIELAEPGDVLVISSGGVKTALAGEILSTAAMRKGVKGVVLDGYCRDVEAIRNFALPFYAKGSYPAAGAKLRLGQLNVPIMCSNVSVYPEDIIFGDDSGLIAMSADEMDKILPIATEIKAREIKALDKLQQGMTLSDIFNLREHTENLRQEKPSALRWLE</sequence>
<dbReference type="SUPFAM" id="SSF89562">
    <property type="entry name" value="RraA-like"/>
    <property type="match status" value="1"/>
</dbReference>
<keyword evidence="5" id="KW-0460">Magnesium</keyword>
<dbReference type="Proteomes" id="UP000054869">
    <property type="component" value="Unassembled WGS sequence"/>
</dbReference>
<keyword evidence="5" id="KW-0479">Metal-binding</keyword>
<dbReference type="InterPro" id="IPR036704">
    <property type="entry name" value="RraA/RraA-like_sf"/>
</dbReference>
<protein>
    <recommendedName>
        <fullName evidence="2">Putative 4-hydroxy-4-methyl-2-oxoglutarate aldolase</fullName>
    </recommendedName>
    <alternativeName>
        <fullName evidence="3">Regulator of ribonuclease activity homolog</fullName>
    </alternativeName>
    <alternativeName>
        <fullName evidence="4">RraA-like protein</fullName>
    </alternativeName>
</protein>
<dbReference type="PATRIC" id="fig|45067.4.peg.1327"/>
<comment type="cofactor">
    <cofactor evidence="1">
        <name>a divalent metal cation</name>
        <dbReference type="ChEBI" id="CHEBI:60240"/>
    </cofactor>
</comment>
<dbReference type="GO" id="GO:0046872">
    <property type="term" value="F:metal ion binding"/>
    <property type="evidence" value="ECO:0007669"/>
    <property type="project" value="UniProtKB-KW"/>
</dbReference>
<accession>A0A0W0VP98</accession>
<proteinExistence type="predicted"/>
<dbReference type="AlphaFoldDB" id="A0A0W0VP98"/>